<comment type="pathway">
    <text evidence="5">Cofactor biosynthesis; (R)-pantothenate biosynthesis; (R)-pantoate from 3-methyl-2-oxobutanoate: step 1/2.</text>
</comment>
<keyword evidence="5" id="KW-0460">Magnesium</keyword>
<feature type="binding site" evidence="5">
    <location>
        <begin position="48"/>
        <end position="49"/>
    </location>
    <ligand>
        <name>3-methyl-2-oxobutanoate</name>
        <dbReference type="ChEBI" id="CHEBI:11851"/>
    </ligand>
</feature>
<feature type="active site" description="Proton acceptor" evidence="5">
    <location>
        <position position="186"/>
    </location>
</feature>
<keyword evidence="7" id="KW-1185">Reference proteome</keyword>
<feature type="binding site" evidence="5">
    <location>
        <position position="87"/>
    </location>
    <ligand>
        <name>3-methyl-2-oxobutanoate</name>
        <dbReference type="ChEBI" id="CHEBI:11851"/>
    </ligand>
</feature>
<comment type="subunit">
    <text evidence="2 5">Homodecamer; pentamer of dimers.</text>
</comment>
<dbReference type="HAMAP" id="MF_00156">
    <property type="entry name" value="PanB"/>
    <property type="match status" value="1"/>
</dbReference>
<proteinExistence type="inferred from homology"/>
<accession>A0ABV6Z2A6</accession>
<feature type="binding site" evidence="5">
    <location>
        <position position="119"/>
    </location>
    <ligand>
        <name>Mg(2+)</name>
        <dbReference type="ChEBI" id="CHEBI:18420"/>
    </ligand>
</feature>
<dbReference type="NCBIfam" id="TIGR00222">
    <property type="entry name" value="panB"/>
    <property type="match status" value="1"/>
</dbReference>
<comment type="caution">
    <text evidence="6">The sequence shown here is derived from an EMBL/GenBank/DDBJ whole genome shotgun (WGS) entry which is preliminary data.</text>
</comment>
<feature type="binding site" evidence="5">
    <location>
        <position position="87"/>
    </location>
    <ligand>
        <name>Mg(2+)</name>
        <dbReference type="ChEBI" id="CHEBI:18420"/>
    </ligand>
</feature>
<dbReference type="InterPro" id="IPR015813">
    <property type="entry name" value="Pyrv/PenolPyrv_kinase-like_dom"/>
</dbReference>
<feature type="binding site" evidence="5">
    <location>
        <position position="48"/>
    </location>
    <ligand>
        <name>Mg(2+)</name>
        <dbReference type="ChEBI" id="CHEBI:18420"/>
    </ligand>
</feature>
<keyword evidence="5" id="KW-0963">Cytoplasm</keyword>
<comment type="similarity">
    <text evidence="1 5">Belongs to the PanB family.</text>
</comment>
<comment type="cofactor">
    <cofactor evidence="5">
        <name>Mg(2+)</name>
        <dbReference type="ChEBI" id="CHEBI:18420"/>
    </cofactor>
    <text evidence="5">Binds 1 Mg(2+) ion per subunit.</text>
</comment>
<protein>
    <recommendedName>
        <fullName evidence="5">3-methyl-2-oxobutanoate hydroxymethyltransferase</fullName>
        <ecNumber evidence="5">2.1.2.11</ecNumber>
    </recommendedName>
    <alternativeName>
        <fullName evidence="5">Ketopantoate hydroxymethyltransferase</fullName>
        <shortName evidence="5">KPHMT</shortName>
    </alternativeName>
</protein>
<evidence type="ECO:0000256" key="3">
    <source>
        <dbReference type="ARBA" id="ARBA00022655"/>
    </source>
</evidence>
<evidence type="ECO:0000256" key="2">
    <source>
        <dbReference type="ARBA" id="ARBA00011424"/>
    </source>
</evidence>
<dbReference type="PANTHER" id="PTHR20881:SF0">
    <property type="entry name" value="3-METHYL-2-OXOBUTANOATE HYDROXYMETHYLTRANSFERASE"/>
    <property type="match status" value="1"/>
</dbReference>
<keyword evidence="3 5" id="KW-0566">Pantothenate biosynthesis</keyword>
<dbReference type="Pfam" id="PF02548">
    <property type="entry name" value="Pantoate_transf"/>
    <property type="match status" value="1"/>
</dbReference>
<evidence type="ECO:0000313" key="7">
    <source>
        <dbReference type="Proteomes" id="UP001594351"/>
    </source>
</evidence>
<evidence type="ECO:0000256" key="5">
    <source>
        <dbReference type="HAMAP-Rule" id="MF_00156"/>
    </source>
</evidence>
<evidence type="ECO:0000256" key="4">
    <source>
        <dbReference type="ARBA" id="ARBA00022679"/>
    </source>
</evidence>
<evidence type="ECO:0000313" key="6">
    <source>
        <dbReference type="EMBL" id="MFC1852595.1"/>
    </source>
</evidence>
<organism evidence="6 7">
    <name type="scientific">candidate division CSSED10-310 bacterium</name>
    <dbReference type="NCBI Taxonomy" id="2855610"/>
    <lineage>
        <taxon>Bacteria</taxon>
        <taxon>Bacteria division CSSED10-310</taxon>
    </lineage>
</organism>
<dbReference type="CDD" id="cd06557">
    <property type="entry name" value="KPHMT-like"/>
    <property type="match status" value="1"/>
</dbReference>
<evidence type="ECO:0000256" key="1">
    <source>
        <dbReference type="ARBA" id="ARBA00008676"/>
    </source>
</evidence>
<dbReference type="InterPro" id="IPR003700">
    <property type="entry name" value="Pantoate_hydroxy_MeTrfase"/>
</dbReference>
<reference evidence="6 7" key="1">
    <citation type="submission" date="2024-09" db="EMBL/GenBank/DDBJ databases">
        <title>Laminarin stimulates single cell rates of sulfate reduction while oxygen inhibits transcriptomic activity in coastal marine sediment.</title>
        <authorList>
            <person name="Lindsay M."/>
            <person name="Orcutt B."/>
            <person name="Emerson D."/>
            <person name="Stepanauskas R."/>
            <person name="D'Angelo T."/>
        </authorList>
    </citation>
    <scope>NUCLEOTIDE SEQUENCE [LARGE SCALE GENOMIC DNA]</scope>
    <source>
        <strain evidence="6">SAG AM-311-K15</strain>
    </source>
</reference>
<keyword evidence="5" id="KW-0479">Metal-binding</keyword>
<dbReference type="Proteomes" id="UP001594351">
    <property type="component" value="Unassembled WGS sequence"/>
</dbReference>
<dbReference type="Gene3D" id="3.20.20.60">
    <property type="entry name" value="Phosphoenolpyruvate-binding domains"/>
    <property type="match status" value="1"/>
</dbReference>
<dbReference type="EMBL" id="JBHPBY010000336">
    <property type="protein sequence ID" value="MFC1852595.1"/>
    <property type="molecule type" value="Genomic_DNA"/>
</dbReference>
<dbReference type="GO" id="GO:0003864">
    <property type="term" value="F:3-methyl-2-oxobutanoate hydroxymethyltransferase activity"/>
    <property type="evidence" value="ECO:0007669"/>
    <property type="project" value="UniProtKB-EC"/>
</dbReference>
<dbReference type="NCBIfam" id="NF001452">
    <property type="entry name" value="PRK00311.1"/>
    <property type="match status" value="1"/>
</dbReference>
<keyword evidence="4 5" id="KW-0808">Transferase</keyword>
<dbReference type="PIRSF" id="PIRSF000388">
    <property type="entry name" value="Pantoate_hydroxy_MeTrfase"/>
    <property type="match status" value="1"/>
</dbReference>
<comment type="function">
    <text evidence="5">Catalyzes the reversible reaction in which hydroxymethyl group from 5,10-methylenetetrahydrofolate is transferred onto alpha-ketoisovalerate to form ketopantoate.</text>
</comment>
<sequence length="286" mass="31603">MSFSTKVTPPDLTKMKGQGHRISMITAYDYPTARAVEEAGIEVVLVGDSLGNVVLGYDNTLPVTMDEQLHHVKAVRRGLTRPLLIADMPYLSFQVNETEAVRNGGRFMKEAGAEAVKLEGGREMIPTISRLLHARIPVMGHIGLTPQSIHVFGGYKVQGKKQKAADHLITDALALEKAGVFALVLEGIPWQVSQKITAKLTIPTIGIGAGPHCDGQVLVFHDLTGFSDENKPRFVREYCNVRQIVVEAVRSYVDDVRQNNFPSLEESYSQKIMKKNNKQSENSKHD</sequence>
<dbReference type="EC" id="2.1.2.11" evidence="5"/>
<dbReference type="SUPFAM" id="SSF51621">
    <property type="entry name" value="Phosphoenolpyruvate/pyruvate domain"/>
    <property type="match status" value="1"/>
</dbReference>
<dbReference type="InterPro" id="IPR040442">
    <property type="entry name" value="Pyrv_kinase-like_dom_sf"/>
</dbReference>
<gene>
    <name evidence="5 6" type="primary">panB</name>
    <name evidence="6" type="ORF">ACFL27_20550</name>
</gene>
<dbReference type="PANTHER" id="PTHR20881">
    <property type="entry name" value="3-METHYL-2-OXOBUTANOATE HYDROXYMETHYLTRANSFERASE"/>
    <property type="match status" value="1"/>
</dbReference>
<feature type="binding site" evidence="5">
    <location>
        <position position="117"/>
    </location>
    <ligand>
        <name>3-methyl-2-oxobutanoate</name>
        <dbReference type="ChEBI" id="CHEBI:11851"/>
    </ligand>
</feature>
<comment type="catalytic activity">
    <reaction evidence="5">
        <text>(6R)-5,10-methylene-5,6,7,8-tetrahydrofolate + 3-methyl-2-oxobutanoate + H2O = 2-dehydropantoate + (6S)-5,6,7,8-tetrahydrofolate</text>
        <dbReference type="Rhea" id="RHEA:11824"/>
        <dbReference type="ChEBI" id="CHEBI:11561"/>
        <dbReference type="ChEBI" id="CHEBI:11851"/>
        <dbReference type="ChEBI" id="CHEBI:15377"/>
        <dbReference type="ChEBI" id="CHEBI:15636"/>
        <dbReference type="ChEBI" id="CHEBI:57453"/>
        <dbReference type="EC" id="2.1.2.11"/>
    </reaction>
</comment>
<comment type="subcellular location">
    <subcellularLocation>
        <location evidence="5">Cytoplasm</location>
    </subcellularLocation>
</comment>
<name>A0ABV6Z2A6_UNCC1</name>